<evidence type="ECO:0000313" key="1">
    <source>
        <dbReference type="EMBL" id="BAQ44001.1"/>
    </source>
</evidence>
<dbReference type="PATRIC" id="fig|270351.10.peg.525"/>
<dbReference type="KEGG" id="maqu:Maq22A_c02685"/>
<sequence>MVRRAKVEGERRTYYVVQSFSGMPQRPTADEPREAISREAAASLAARLAPSKLAVVAFSRTGNFQTGEFDDAVVIANYGRIPEDDDIKEEFT</sequence>
<name>A0A0C6EVC4_9HYPH</name>
<gene>
    <name evidence="1" type="ORF">Maq22A_c02685</name>
</gene>
<dbReference type="STRING" id="270351.Maq22A_c02685"/>
<organism evidence="1 2">
    <name type="scientific">Methylobacterium aquaticum</name>
    <dbReference type="NCBI Taxonomy" id="270351"/>
    <lineage>
        <taxon>Bacteria</taxon>
        <taxon>Pseudomonadati</taxon>
        <taxon>Pseudomonadota</taxon>
        <taxon>Alphaproteobacteria</taxon>
        <taxon>Hyphomicrobiales</taxon>
        <taxon>Methylobacteriaceae</taxon>
        <taxon>Methylobacterium</taxon>
    </lineage>
</organism>
<dbReference type="Proteomes" id="UP000061432">
    <property type="component" value="Chromosome"/>
</dbReference>
<reference evidence="1 2" key="1">
    <citation type="journal article" date="2015" name="Genome Announc.">
        <title>Complete Genome Sequence of Methylobacterium aquaticum Strain 22A, Isolated from Racomitrium japonicum Moss.</title>
        <authorList>
            <person name="Tani A."/>
            <person name="Ogura Y."/>
            <person name="Hayashi T."/>
            <person name="Kimbara K."/>
        </authorList>
    </citation>
    <scope>NUCLEOTIDE SEQUENCE [LARGE SCALE GENOMIC DNA]</scope>
    <source>
        <strain evidence="1 2">MA-22A</strain>
    </source>
</reference>
<accession>A0A0C6EVC4</accession>
<proteinExistence type="predicted"/>
<dbReference type="AlphaFoldDB" id="A0A0C6EVC4"/>
<evidence type="ECO:0000313" key="2">
    <source>
        <dbReference type="Proteomes" id="UP000061432"/>
    </source>
</evidence>
<protein>
    <submittedName>
        <fullName evidence="1">Uncharacterized protein</fullName>
    </submittedName>
</protein>
<reference evidence="2" key="2">
    <citation type="submission" date="2015-01" db="EMBL/GenBank/DDBJ databases">
        <title>Complete genome sequence of Methylobacterium aquaticum strain 22A.</title>
        <authorList>
            <person name="Tani A."/>
            <person name="Ogura Y."/>
            <person name="Hayashi T."/>
        </authorList>
    </citation>
    <scope>NUCLEOTIDE SEQUENCE [LARGE SCALE GENOMIC DNA]</scope>
    <source>
        <strain evidence="2">MA-22A</strain>
    </source>
</reference>
<dbReference type="EMBL" id="AP014704">
    <property type="protein sequence ID" value="BAQ44001.1"/>
    <property type="molecule type" value="Genomic_DNA"/>
</dbReference>